<accession>A0A3E4M7G8</accession>
<dbReference type="GO" id="GO:0009368">
    <property type="term" value="C:endopeptidase Clp complex"/>
    <property type="evidence" value="ECO:0007669"/>
    <property type="project" value="TreeGrafter"/>
</dbReference>
<keyword evidence="2" id="KW-0963">Cytoplasm</keyword>
<evidence type="ECO:0000256" key="2">
    <source>
        <dbReference type="ARBA" id="ARBA00022490"/>
    </source>
</evidence>
<protein>
    <recommendedName>
        <fullName evidence="6">ATP-dependent Clp protease proteolytic subunit</fullName>
    </recommendedName>
</protein>
<dbReference type="GO" id="GO:0051117">
    <property type="term" value="F:ATPase binding"/>
    <property type="evidence" value="ECO:0007669"/>
    <property type="project" value="TreeGrafter"/>
</dbReference>
<dbReference type="InterPro" id="IPR029045">
    <property type="entry name" value="ClpP/crotonase-like_dom_sf"/>
</dbReference>
<dbReference type="GO" id="GO:0004176">
    <property type="term" value="F:ATP-dependent peptidase activity"/>
    <property type="evidence" value="ECO:0007669"/>
    <property type="project" value="InterPro"/>
</dbReference>
<dbReference type="InterPro" id="IPR023562">
    <property type="entry name" value="ClpP/TepA"/>
</dbReference>
<dbReference type="NCBIfam" id="NF045542">
    <property type="entry name" value="Clp_rel_HeadMat"/>
    <property type="match status" value="1"/>
</dbReference>
<dbReference type="PANTHER" id="PTHR10381">
    <property type="entry name" value="ATP-DEPENDENT CLP PROTEASE PROTEOLYTIC SUBUNIT"/>
    <property type="match status" value="1"/>
</dbReference>
<dbReference type="Pfam" id="PF00574">
    <property type="entry name" value="CLP_protease"/>
    <property type="match status" value="1"/>
</dbReference>
<gene>
    <name evidence="8" type="ORF">DXD13_00845</name>
</gene>
<dbReference type="GO" id="GO:0004252">
    <property type="term" value="F:serine-type endopeptidase activity"/>
    <property type="evidence" value="ECO:0007669"/>
    <property type="project" value="InterPro"/>
</dbReference>
<dbReference type="Gene3D" id="3.90.226.10">
    <property type="entry name" value="2-enoyl-CoA Hydratase, Chain A, domain 1"/>
    <property type="match status" value="1"/>
</dbReference>
<dbReference type="CDD" id="cd07016">
    <property type="entry name" value="S14_ClpP_1"/>
    <property type="match status" value="1"/>
</dbReference>
<evidence type="ECO:0000256" key="5">
    <source>
        <dbReference type="ARBA" id="ARBA00022825"/>
    </source>
</evidence>
<evidence type="ECO:0000313" key="8">
    <source>
        <dbReference type="EMBL" id="RGK45659.1"/>
    </source>
</evidence>
<organism evidence="8 9">
    <name type="scientific">Agathobacter rectalis</name>
    <dbReference type="NCBI Taxonomy" id="39491"/>
    <lineage>
        <taxon>Bacteria</taxon>
        <taxon>Bacillati</taxon>
        <taxon>Bacillota</taxon>
        <taxon>Clostridia</taxon>
        <taxon>Lachnospirales</taxon>
        <taxon>Lachnospiraceae</taxon>
        <taxon>Agathobacter</taxon>
    </lineage>
</organism>
<dbReference type="AlphaFoldDB" id="A0A3E4M7G8"/>
<keyword evidence="5" id="KW-0720">Serine protease</keyword>
<comment type="caution">
    <text evidence="8">The sequence shown here is derived from an EMBL/GenBank/DDBJ whole genome shotgun (WGS) entry which is preliminary data.</text>
</comment>
<evidence type="ECO:0000256" key="6">
    <source>
        <dbReference type="RuleBase" id="RU003567"/>
    </source>
</evidence>
<keyword evidence="3 8" id="KW-0645">Protease</keyword>
<dbReference type="GO" id="GO:0006515">
    <property type="term" value="P:protein quality control for misfolded or incompletely synthesized proteins"/>
    <property type="evidence" value="ECO:0007669"/>
    <property type="project" value="TreeGrafter"/>
</dbReference>
<evidence type="ECO:0000256" key="1">
    <source>
        <dbReference type="ARBA" id="ARBA00007039"/>
    </source>
</evidence>
<reference evidence="8 9" key="1">
    <citation type="submission" date="2018-08" db="EMBL/GenBank/DDBJ databases">
        <title>A genome reference for cultivated species of the human gut microbiota.</title>
        <authorList>
            <person name="Zou Y."/>
            <person name="Xue W."/>
            <person name="Luo G."/>
        </authorList>
    </citation>
    <scope>NUCLEOTIDE SEQUENCE [LARGE SCALE GENOMIC DNA]</scope>
    <source>
        <strain evidence="8 9">TF11-15AC</strain>
    </source>
</reference>
<comment type="similarity">
    <text evidence="1 6">Belongs to the peptidase S14 family.</text>
</comment>
<evidence type="ECO:0000256" key="3">
    <source>
        <dbReference type="ARBA" id="ARBA00022670"/>
    </source>
</evidence>
<evidence type="ECO:0000256" key="4">
    <source>
        <dbReference type="ARBA" id="ARBA00022801"/>
    </source>
</evidence>
<evidence type="ECO:0000313" key="9">
    <source>
        <dbReference type="Proteomes" id="UP000261052"/>
    </source>
</evidence>
<dbReference type="InterPro" id="IPR001907">
    <property type="entry name" value="ClpP"/>
</dbReference>
<proteinExistence type="inferred from homology"/>
<dbReference type="EMBL" id="QSQP01000001">
    <property type="protein sequence ID" value="RGK45659.1"/>
    <property type="molecule type" value="Genomic_DNA"/>
</dbReference>
<dbReference type="RefSeq" id="WP_117684556.1">
    <property type="nucleotide sequence ID" value="NZ_QSQP01000001.1"/>
</dbReference>
<feature type="region of interest" description="Disordered" evidence="7">
    <location>
        <begin position="223"/>
        <end position="253"/>
    </location>
</feature>
<dbReference type="PANTHER" id="PTHR10381:SF70">
    <property type="entry name" value="ATP-DEPENDENT CLP PROTEASE PROTEOLYTIC SUBUNIT"/>
    <property type="match status" value="1"/>
</dbReference>
<sequence length="262" mass="29855">MPRQDKVFVCFQKAEDDTHKLYIYDDVTAYGTFNWSTWSYEESETSAKYFQEQLAAIPDTATIELHINSNGGSVKEGVAIYNQLKQKNCKKVGYVDGVAYSVAFLILQACDERVMGLGTSALIHNMWMSVDGNAKELRKAADDLDTLMESNRQIFLEKSNLEEQQLIDMMEAETFLTPEKALEYGLIDRVDSYQADDKDVQQRLMSRVQQLSGVIAQQKSFREQLESMRQQGGEPKPPVPTPKPEPEEKKLTNQLAKLFQNM</sequence>
<dbReference type="PRINTS" id="PR00127">
    <property type="entry name" value="CLPPROTEASEP"/>
</dbReference>
<name>A0A3E4M7G8_9FIRM</name>
<evidence type="ECO:0000256" key="7">
    <source>
        <dbReference type="SAM" id="MobiDB-lite"/>
    </source>
</evidence>
<dbReference type="Proteomes" id="UP000261052">
    <property type="component" value="Unassembled WGS sequence"/>
</dbReference>
<keyword evidence="4" id="KW-0378">Hydrolase</keyword>
<dbReference type="SUPFAM" id="SSF52096">
    <property type="entry name" value="ClpP/crotonase"/>
    <property type="match status" value="1"/>
</dbReference>